<sequence>MSDENMGKTRGYLICTQCGGYYQLEAGEDPSDFDSCECGGSLGYYSTLEEFYEEPDEPKPEIPEKSDRKRFLLENLSRSIDNEERTLREIKSGKWSLMEFVAEKRIIDDVKEQKKIVDELLDEEIIDSNLITGGRGEAESFISQVREQREFLAEREGKTLNSRFLRTAVTVLLVFVVICFLYFFIAVKFT</sequence>
<dbReference type="GeneID" id="41326398"/>
<evidence type="ECO:0000256" key="1">
    <source>
        <dbReference type="SAM" id="Phobius"/>
    </source>
</evidence>
<dbReference type="GeneID" id="9704386"/>
<dbReference type="EMBL" id="CP001710">
    <property type="protein sequence ID" value="ADL58273.1"/>
    <property type="molecule type" value="Genomic_DNA"/>
</dbReference>
<dbReference type="HOGENOM" id="CLU_1431672_0_0_2"/>
<feature type="transmembrane region" description="Helical" evidence="1">
    <location>
        <begin position="164"/>
        <end position="185"/>
    </location>
</feature>
<dbReference type="RefSeq" id="WP_013295497.1">
    <property type="nucleotide sequence ID" value="NC_014408.1"/>
</dbReference>
<keyword evidence="3" id="KW-1185">Reference proteome</keyword>
<proteinExistence type="predicted"/>
<dbReference type="OrthoDB" id="70331at2157"/>
<keyword evidence="1" id="KW-0812">Transmembrane</keyword>
<protein>
    <submittedName>
        <fullName evidence="2">Uncharacterized protein</fullName>
    </submittedName>
</protein>
<accession>D9PVM5</accession>
<dbReference type="Proteomes" id="UP000000345">
    <property type="component" value="Chromosome"/>
</dbReference>
<organism evidence="2 3">
    <name type="scientific">Methanothermobacter marburgensis (strain ATCC BAA-927 / DSM 2133 / JCM 14651 / NBRC 100331 / OCM 82 / Marburg)</name>
    <name type="common">Methanobacterium thermoautotrophicum</name>
    <dbReference type="NCBI Taxonomy" id="79929"/>
    <lineage>
        <taxon>Archaea</taxon>
        <taxon>Methanobacteriati</taxon>
        <taxon>Methanobacteriota</taxon>
        <taxon>Methanomada group</taxon>
        <taxon>Methanobacteria</taxon>
        <taxon>Methanobacteriales</taxon>
        <taxon>Methanobacteriaceae</taxon>
        <taxon>Methanothermobacter</taxon>
    </lineage>
</organism>
<dbReference type="AlphaFoldDB" id="D9PVM5"/>
<evidence type="ECO:0000313" key="2">
    <source>
        <dbReference type="EMBL" id="ADL58273.1"/>
    </source>
</evidence>
<reference key="1">
    <citation type="submission" date="2009-08" db="EMBL/GenBank/DDBJ databases">
        <title>The genome sequence of Methanothermobacter marburgensis.</title>
        <authorList>
            <person name="Kaster A."/>
            <person name="Seedorf H."/>
            <person name="Goenrich M."/>
            <person name="Wiezer A."/>
            <person name="Liesegang H."/>
            <person name="Thauer R."/>
            <person name="Gottschalk G."/>
        </authorList>
    </citation>
    <scope>NUCLEOTIDE SEQUENCE</scope>
    <source>
        <strain>Marburg</strain>
    </source>
</reference>
<dbReference type="KEGG" id="mmg:MTBMA_c06780"/>
<reference evidence="2 3" key="2">
    <citation type="journal article" date="2010" name="J. Bacteriol.">
        <title>Complete genome sequence of Methanothermobacter marburgensis, a methanoarchaeon model organism.</title>
        <authorList>
            <person name="Liesegang H."/>
            <person name="Kaster A.K."/>
            <person name="Wiezer A."/>
            <person name="Goenrich M."/>
            <person name="Wollherr A."/>
            <person name="Seedorf H."/>
            <person name="Gottschalk G."/>
            <person name="Thauer R.K."/>
        </authorList>
    </citation>
    <scope>NUCLEOTIDE SEQUENCE [LARGE SCALE GENOMIC DNA]</scope>
    <source>
        <strain evidence="3">ATCC BAA-927 / DSM 2133 / JCM 14651 / NBRC 100331 / OCM 82 / Marburg</strain>
    </source>
</reference>
<name>D9PVM5_METTM</name>
<keyword evidence="1" id="KW-0472">Membrane</keyword>
<dbReference type="PaxDb" id="79929-MTBMA_c06780"/>
<evidence type="ECO:0000313" key="3">
    <source>
        <dbReference type="Proteomes" id="UP000000345"/>
    </source>
</evidence>
<keyword evidence="1" id="KW-1133">Transmembrane helix</keyword>
<gene>
    <name evidence="2" type="ordered locus">MTBMA_c06780</name>
</gene>